<dbReference type="GO" id="GO:0003743">
    <property type="term" value="F:translation initiation factor activity"/>
    <property type="evidence" value="ECO:0007669"/>
    <property type="project" value="UniProtKB-KW"/>
</dbReference>
<geneLocation type="chloroplast" evidence="1"/>
<dbReference type="EMBL" id="KY378710">
    <property type="protein sequence ID" value="ATL62959.1"/>
    <property type="molecule type" value="Genomic_DNA"/>
</dbReference>
<organism evidence="1">
    <name type="scientific">Mitchella repens</name>
    <name type="common">Partridge berry</name>
    <dbReference type="NCBI Taxonomy" id="45181"/>
    <lineage>
        <taxon>Eukaryota</taxon>
        <taxon>Viridiplantae</taxon>
        <taxon>Streptophyta</taxon>
        <taxon>Embryophyta</taxon>
        <taxon>Tracheophyta</taxon>
        <taxon>Spermatophyta</taxon>
        <taxon>Magnoliopsida</taxon>
        <taxon>eudicotyledons</taxon>
        <taxon>Gunneridae</taxon>
        <taxon>Pentapetalae</taxon>
        <taxon>asterids</taxon>
        <taxon>lamiids</taxon>
        <taxon>Gentianales</taxon>
        <taxon>Rubiaceae</taxon>
        <taxon>Rubioideae</taxon>
        <taxon>Morindeae</taxon>
        <taxon>Mitchella</taxon>
    </lineage>
</organism>
<sequence length="26" mass="3115">MKEPKWIHEGLFNHRIASQRHVPGFV</sequence>
<dbReference type="AlphaFoldDB" id="A0A6F8F598"/>
<gene>
    <name evidence="1" type="primary">infA</name>
</gene>
<reference evidence="1" key="2">
    <citation type="journal article" date="2020" name="Zhi Wu Fen Lei Xue Bao">
        <title>Conflicting phylogenetic signals in genomic data of the coffee family (Rubiaceae).</title>
        <authorList>
            <person name="Wikstroem N."/>
            <person name="Bremer B."/>
            <person name="Rydin C."/>
        </authorList>
    </citation>
    <scope>NUCLEOTIDE SEQUENCE</scope>
</reference>
<keyword evidence="1" id="KW-0396">Initiation factor</keyword>
<keyword evidence="1" id="KW-0648">Protein biosynthesis</keyword>
<reference evidence="1" key="1">
    <citation type="submission" date="2016-12" db="EMBL/GenBank/DDBJ databases">
        <authorList>
            <person name="Wikstrom N."/>
        </authorList>
    </citation>
    <scope>NUCLEOTIDE SEQUENCE</scope>
</reference>
<name>A0A6F8F598_MITRE</name>
<keyword evidence="1" id="KW-0150">Chloroplast</keyword>
<evidence type="ECO:0000313" key="1">
    <source>
        <dbReference type="EMBL" id="ATL62959.1"/>
    </source>
</evidence>
<keyword evidence="1" id="KW-0934">Plastid</keyword>
<protein>
    <submittedName>
        <fullName evidence="1">Translation initiation factor 1</fullName>
    </submittedName>
</protein>
<accession>A0A6F8F598</accession>
<proteinExistence type="predicted"/>